<dbReference type="Proteomes" id="UP000095286">
    <property type="component" value="Unplaced"/>
</dbReference>
<protein>
    <submittedName>
        <fullName evidence="2">Trafficking protein particle complex subunit 13</fullName>
    </submittedName>
</protein>
<proteinExistence type="predicted"/>
<evidence type="ECO:0000313" key="2">
    <source>
        <dbReference type="WBParaSite" id="RSKR_0000571800.1"/>
    </source>
</evidence>
<name>A0AC35TZF8_9BILA</name>
<sequence>MKTTQNMSESVKDEQLSLKVMRLARPKLNDVPTIPIDPCNEISKLIGNSFEKMIGHENIELPVGTFLMVPQTFDSIYLGETFTFYVCVRNDCEKQCENVNVRVQLQTNSQKPCVIPKLQDISCSLKPGASLGHVLSYEVKETGQHILLCEVDYVTNESEIMHFKKYFKFSVNKPIDVKTKFYNAEDNLNNDVYLEAQIQNTCDHPIVLEKVDLNPSEFYTCSEIKISPKSTVQLENVTSFISSHRESSPIVQKKFVNDPIYLNPKDVRQYLFCLSPSMPKHTANQFRGVTTIGKLDMGWRTSMGEKGRLQTSPLIRMAPGYGDLRLIIKSIPAKIQLRRPFEVVFCLYNFCERNLDLKFDVTNTSLKGIEFCCLTGVHLGQIAPNTTVDFKLTLLPVKPGLQYLSGIRILDKFLNRIYEFDEVFNVFIQEN</sequence>
<reference evidence="2" key="1">
    <citation type="submission" date="2016-11" db="UniProtKB">
        <authorList>
            <consortium name="WormBaseParasite"/>
        </authorList>
    </citation>
    <scope>IDENTIFICATION</scope>
    <source>
        <strain evidence="2">KR3021</strain>
    </source>
</reference>
<accession>A0AC35TZF8</accession>
<dbReference type="WBParaSite" id="RSKR_0000571800.1">
    <property type="protein sequence ID" value="RSKR_0000571800.1"/>
    <property type="gene ID" value="RSKR_0000571800"/>
</dbReference>
<organism evidence="1 2">
    <name type="scientific">Rhabditophanes sp. KR3021</name>
    <dbReference type="NCBI Taxonomy" id="114890"/>
    <lineage>
        <taxon>Eukaryota</taxon>
        <taxon>Metazoa</taxon>
        <taxon>Ecdysozoa</taxon>
        <taxon>Nematoda</taxon>
        <taxon>Chromadorea</taxon>
        <taxon>Rhabditida</taxon>
        <taxon>Tylenchina</taxon>
        <taxon>Panagrolaimomorpha</taxon>
        <taxon>Strongyloidoidea</taxon>
        <taxon>Alloionematidae</taxon>
        <taxon>Rhabditophanes</taxon>
    </lineage>
</organism>
<evidence type="ECO:0000313" key="1">
    <source>
        <dbReference type="Proteomes" id="UP000095286"/>
    </source>
</evidence>